<keyword evidence="3" id="KW-1185">Reference proteome</keyword>
<evidence type="ECO:0000256" key="1">
    <source>
        <dbReference type="SAM" id="MobiDB-lite"/>
    </source>
</evidence>
<dbReference type="EMBL" id="JAGKHQ010000009">
    <property type="protein sequence ID" value="KAG7509289.1"/>
    <property type="molecule type" value="Genomic_DNA"/>
</dbReference>
<sequence length="192" mass="20819">MDALALPRAALLRTVIKPSACGQGLPPSRPEKPPTDKTMREMKGRDRRRRAGFSSSMARGDELSTMVMSKQTPIIFLAAAPEHDALSDDTNATAAHYSGQPFGLLKDVLLSVLPFKAWAMYNLSRPVENNAEDHYTERQGQNPPLFRTATSVIHDDSSAAAQGDTGIQMGANADRAIVLSCTQEQNVLALQV</sequence>
<evidence type="ECO:0000313" key="2">
    <source>
        <dbReference type="EMBL" id="KAG7509289.1"/>
    </source>
</evidence>
<proteinExistence type="predicted"/>
<reference evidence="2 3" key="1">
    <citation type="journal article" date="2021" name="Sci. Rep.">
        <title>Chromosome anchoring in Senegalese sole (Solea senegalensis) reveals sex-associated markers and genome rearrangements in flatfish.</title>
        <authorList>
            <person name="Guerrero-Cozar I."/>
            <person name="Gomez-Garrido J."/>
            <person name="Berbel C."/>
            <person name="Martinez-Blanch J.F."/>
            <person name="Alioto T."/>
            <person name="Claros M.G."/>
            <person name="Gagnaire P.A."/>
            <person name="Manchado M."/>
        </authorList>
    </citation>
    <scope>NUCLEOTIDE SEQUENCE [LARGE SCALE GENOMIC DNA]</scope>
    <source>
        <strain evidence="2">Sse05_10M</strain>
    </source>
</reference>
<name>A0AAV6RW37_SOLSE</name>
<feature type="region of interest" description="Disordered" evidence="1">
    <location>
        <begin position="19"/>
        <end position="60"/>
    </location>
</feature>
<dbReference type="Proteomes" id="UP000693946">
    <property type="component" value="Linkage Group LG17"/>
</dbReference>
<feature type="compositionally biased region" description="Basic and acidic residues" evidence="1">
    <location>
        <begin position="29"/>
        <end position="44"/>
    </location>
</feature>
<comment type="caution">
    <text evidence="2">The sequence shown here is derived from an EMBL/GenBank/DDBJ whole genome shotgun (WGS) entry which is preliminary data.</text>
</comment>
<gene>
    <name evidence="2" type="ORF">JOB18_040096</name>
</gene>
<evidence type="ECO:0000313" key="3">
    <source>
        <dbReference type="Proteomes" id="UP000693946"/>
    </source>
</evidence>
<accession>A0AAV6RW37</accession>
<organism evidence="2 3">
    <name type="scientific">Solea senegalensis</name>
    <name type="common">Senegalese sole</name>
    <dbReference type="NCBI Taxonomy" id="28829"/>
    <lineage>
        <taxon>Eukaryota</taxon>
        <taxon>Metazoa</taxon>
        <taxon>Chordata</taxon>
        <taxon>Craniata</taxon>
        <taxon>Vertebrata</taxon>
        <taxon>Euteleostomi</taxon>
        <taxon>Actinopterygii</taxon>
        <taxon>Neopterygii</taxon>
        <taxon>Teleostei</taxon>
        <taxon>Neoteleostei</taxon>
        <taxon>Acanthomorphata</taxon>
        <taxon>Carangaria</taxon>
        <taxon>Pleuronectiformes</taxon>
        <taxon>Pleuronectoidei</taxon>
        <taxon>Soleidae</taxon>
        <taxon>Solea</taxon>
    </lineage>
</organism>
<protein>
    <submittedName>
        <fullName evidence="2">Uncharacterized protein</fullName>
    </submittedName>
</protein>
<dbReference type="AlphaFoldDB" id="A0AAV6RW37"/>